<accession>A0ACA9N2Q9</accession>
<sequence length="190" mass="21391">MAMGGFFKKAALQTPTLETFFGVTQEKIFVNKAPIIESLEECEFKDIDEIDKNEEQEKDSLKIAIVDLQKDIQQQNSPVLKLRLQAMFQYLNLLDRKWLKIDTARVASSPNYPKEACIIMTPGTNGDGWWTAEDLIAQVRNKVIPIFEERFPGAVAVFAFDNATSYAAFAPDALVAKRMNKGSKGKQPKI</sequence>
<evidence type="ECO:0000313" key="1">
    <source>
        <dbReference type="EMBL" id="CAG8622635.1"/>
    </source>
</evidence>
<protein>
    <submittedName>
        <fullName evidence="1">2142_t:CDS:1</fullName>
    </submittedName>
</protein>
<evidence type="ECO:0000313" key="2">
    <source>
        <dbReference type="Proteomes" id="UP000789366"/>
    </source>
</evidence>
<dbReference type="EMBL" id="CAJVPW010011140">
    <property type="protein sequence ID" value="CAG8622635.1"/>
    <property type="molecule type" value="Genomic_DNA"/>
</dbReference>
<keyword evidence="2" id="KW-1185">Reference proteome</keyword>
<name>A0ACA9N2Q9_9GLOM</name>
<comment type="caution">
    <text evidence="1">The sequence shown here is derived from an EMBL/GenBank/DDBJ whole genome shotgun (WGS) entry which is preliminary data.</text>
</comment>
<proteinExistence type="predicted"/>
<organism evidence="1 2">
    <name type="scientific">Cetraspora pellucida</name>
    <dbReference type="NCBI Taxonomy" id="1433469"/>
    <lineage>
        <taxon>Eukaryota</taxon>
        <taxon>Fungi</taxon>
        <taxon>Fungi incertae sedis</taxon>
        <taxon>Mucoromycota</taxon>
        <taxon>Glomeromycotina</taxon>
        <taxon>Glomeromycetes</taxon>
        <taxon>Diversisporales</taxon>
        <taxon>Gigasporaceae</taxon>
        <taxon>Cetraspora</taxon>
    </lineage>
</organism>
<reference evidence="1" key="1">
    <citation type="submission" date="2021-06" db="EMBL/GenBank/DDBJ databases">
        <authorList>
            <person name="Kallberg Y."/>
            <person name="Tangrot J."/>
            <person name="Rosling A."/>
        </authorList>
    </citation>
    <scope>NUCLEOTIDE SEQUENCE</scope>
    <source>
        <strain evidence="1">28 12/20/2015</strain>
    </source>
</reference>
<feature type="non-terminal residue" evidence="1">
    <location>
        <position position="190"/>
    </location>
</feature>
<gene>
    <name evidence="1" type="ORF">SPELUC_LOCUS7923</name>
</gene>
<dbReference type="Proteomes" id="UP000789366">
    <property type="component" value="Unassembled WGS sequence"/>
</dbReference>